<accession>A0AAJ1Q3B1</accession>
<dbReference type="Pfam" id="PF01177">
    <property type="entry name" value="Asp_Glu_race"/>
    <property type="match status" value="1"/>
</dbReference>
<gene>
    <name evidence="3" type="ORF">QP433_01750</name>
</gene>
<dbReference type="EMBL" id="JASOOE010000003">
    <property type="protein sequence ID" value="MDK7186700.1"/>
    <property type="molecule type" value="Genomic_DNA"/>
</dbReference>
<sequence>MARQTVIGVLGGMGPAATASFFQNIIQQTTDIHCDQDHFRVVIDSHPQIPDRTEAILHKGPSPLDALMESVQLLEKAGCDLIAIPCMTCHYYIDALQAQSSVKILNAYQVLNRFLEDNYPSMEKVGVMCTDGTRKIDLFSRHLSKQVIYPNRDYQEKVMEAIYGPEGIKNGHVGTYPNQLLQEAGHHLIDEGAQAIIAGCTEIELATGQADYSVEFIDPMKLLVDYIVKNYH</sequence>
<dbReference type="Proteomes" id="UP001229251">
    <property type="component" value="Unassembled WGS sequence"/>
</dbReference>
<dbReference type="NCBIfam" id="TIGR00035">
    <property type="entry name" value="asp_race"/>
    <property type="match status" value="1"/>
</dbReference>
<dbReference type="Gene3D" id="3.40.50.1860">
    <property type="match status" value="2"/>
</dbReference>
<dbReference type="RefSeq" id="WP_285065356.1">
    <property type="nucleotide sequence ID" value="NZ_JASOOE010000003.1"/>
</dbReference>
<dbReference type="GO" id="GO:0047661">
    <property type="term" value="F:amino-acid racemase activity"/>
    <property type="evidence" value="ECO:0007669"/>
    <property type="project" value="InterPro"/>
</dbReference>
<comment type="similarity">
    <text evidence="1">Belongs to the aspartate/glutamate racemases family.</text>
</comment>
<protein>
    <submittedName>
        <fullName evidence="3">Amino acid racemase</fullName>
        <ecNumber evidence="3">5.1.1.-</ecNumber>
    </submittedName>
</protein>
<dbReference type="PANTHER" id="PTHR21198">
    <property type="entry name" value="GLUTAMATE RACEMASE"/>
    <property type="match status" value="1"/>
</dbReference>
<evidence type="ECO:0000256" key="1">
    <source>
        <dbReference type="ARBA" id="ARBA00007847"/>
    </source>
</evidence>
<name>A0AAJ1Q3B1_9LACT</name>
<dbReference type="AlphaFoldDB" id="A0AAJ1Q3B1"/>
<dbReference type="InterPro" id="IPR004380">
    <property type="entry name" value="Asp_race"/>
</dbReference>
<dbReference type="InterPro" id="IPR015942">
    <property type="entry name" value="Asp/Glu/hydantoin_racemase"/>
</dbReference>
<evidence type="ECO:0000313" key="4">
    <source>
        <dbReference type="Proteomes" id="UP001229251"/>
    </source>
</evidence>
<comment type="caution">
    <text evidence="3">The sequence shown here is derived from an EMBL/GenBank/DDBJ whole genome shotgun (WGS) entry which is preliminary data.</text>
</comment>
<reference evidence="3" key="1">
    <citation type="submission" date="2023-05" db="EMBL/GenBank/DDBJ databases">
        <title>Cataloging the Phylogenetic Diversity of Human Bladder Bacteria.</title>
        <authorList>
            <person name="Du J."/>
        </authorList>
    </citation>
    <scope>NUCLEOTIDE SEQUENCE</scope>
    <source>
        <strain evidence="3">UMB1231</strain>
    </source>
</reference>
<proteinExistence type="inferred from homology"/>
<evidence type="ECO:0000256" key="2">
    <source>
        <dbReference type="ARBA" id="ARBA00023235"/>
    </source>
</evidence>
<dbReference type="InterPro" id="IPR001920">
    <property type="entry name" value="Asp/Glu_race"/>
</dbReference>
<dbReference type="EC" id="5.1.1.-" evidence="3"/>
<evidence type="ECO:0000313" key="3">
    <source>
        <dbReference type="EMBL" id="MDK7186700.1"/>
    </source>
</evidence>
<dbReference type="PANTHER" id="PTHR21198:SF7">
    <property type="entry name" value="ASPARTATE-GLUTAMATE RACEMASE FAMILY"/>
    <property type="match status" value="1"/>
</dbReference>
<keyword evidence="2 3" id="KW-0413">Isomerase</keyword>
<organism evidence="3 4">
    <name type="scientific">Facklamia hominis</name>
    <dbReference type="NCBI Taxonomy" id="178214"/>
    <lineage>
        <taxon>Bacteria</taxon>
        <taxon>Bacillati</taxon>
        <taxon>Bacillota</taxon>
        <taxon>Bacilli</taxon>
        <taxon>Lactobacillales</taxon>
        <taxon>Aerococcaceae</taxon>
        <taxon>Facklamia</taxon>
    </lineage>
</organism>
<dbReference type="SUPFAM" id="SSF53681">
    <property type="entry name" value="Aspartate/glutamate racemase"/>
    <property type="match status" value="2"/>
</dbReference>